<dbReference type="SUPFAM" id="SSF49410">
    <property type="entry name" value="Alpha-macroglobulin receptor domain"/>
    <property type="match status" value="1"/>
</dbReference>
<keyword evidence="8" id="KW-1015">Disulfide bond</keyword>
<dbReference type="InterPro" id="IPR013783">
    <property type="entry name" value="Ig-like_fold"/>
</dbReference>
<dbReference type="GO" id="GO:0004867">
    <property type="term" value="F:serine-type endopeptidase inhibitor activity"/>
    <property type="evidence" value="ECO:0007669"/>
    <property type="project" value="UniProtKB-KW"/>
</dbReference>
<evidence type="ECO:0000256" key="7">
    <source>
        <dbReference type="ARBA" id="ARBA00022966"/>
    </source>
</evidence>
<dbReference type="Pfam" id="PF07677">
    <property type="entry name" value="A2M_recep"/>
    <property type="match status" value="1"/>
</dbReference>
<feature type="domain" description="Alpha-macroglobulin receptor-binding" evidence="12">
    <location>
        <begin position="1232"/>
        <end position="1316"/>
    </location>
</feature>
<dbReference type="Ensembl" id="ENSCAFT00040034288.1">
    <property type="protein sequence ID" value="ENSCAFP00040029850.1"/>
    <property type="gene ID" value="ENSCAFG00040014842.1"/>
</dbReference>
<dbReference type="Pfam" id="PF17789">
    <property type="entry name" value="MG4"/>
    <property type="match status" value="1"/>
</dbReference>
<dbReference type="InterPro" id="IPR040839">
    <property type="entry name" value="MG4"/>
</dbReference>
<dbReference type="PANTHER" id="PTHR11412">
    <property type="entry name" value="MACROGLOBULIN / COMPLEMENT"/>
    <property type="match status" value="1"/>
</dbReference>
<organism evidence="13 14">
    <name type="scientific">Canis lupus familiaris</name>
    <name type="common">Dog</name>
    <name type="synonym">Canis familiaris</name>
    <dbReference type="NCBI Taxonomy" id="9615"/>
    <lineage>
        <taxon>Eukaryota</taxon>
        <taxon>Metazoa</taxon>
        <taxon>Chordata</taxon>
        <taxon>Craniata</taxon>
        <taxon>Vertebrata</taxon>
        <taxon>Euteleostomi</taxon>
        <taxon>Mammalia</taxon>
        <taxon>Eutheria</taxon>
        <taxon>Laurasiatheria</taxon>
        <taxon>Carnivora</taxon>
        <taxon>Caniformia</taxon>
        <taxon>Canidae</taxon>
        <taxon>Canis</taxon>
    </lineage>
</organism>
<evidence type="ECO:0000256" key="6">
    <source>
        <dbReference type="ARBA" id="ARBA00022900"/>
    </source>
</evidence>
<dbReference type="SUPFAM" id="SSF81296">
    <property type="entry name" value="E set domains"/>
    <property type="match status" value="1"/>
</dbReference>
<dbReference type="InterPro" id="IPR036595">
    <property type="entry name" value="A-macroglobulin_rcpt-bd_sf"/>
</dbReference>
<dbReference type="InterPro" id="IPR014756">
    <property type="entry name" value="Ig_E-set"/>
</dbReference>
<dbReference type="InterPro" id="IPR008930">
    <property type="entry name" value="Terpenoid_cyclase/PrenylTrfase"/>
</dbReference>
<dbReference type="InterPro" id="IPR041555">
    <property type="entry name" value="MG3"/>
</dbReference>
<reference evidence="13" key="1">
    <citation type="submission" date="2018-10" db="EMBL/GenBank/DDBJ databases">
        <title>De novo assembly of a Great Dane genome.</title>
        <authorList>
            <person name="Kidd J.M."/>
            <person name="Pendleton A.L."/>
            <person name="Shen F."/>
            <person name="Emery S."/>
        </authorList>
    </citation>
    <scope>NUCLEOTIDE SEQUENCE [LARGE SCALE GENOMIC DNA]</scope>
    <source>
        <strain evidence="13">Great Dane</strain>
    </source>
</reference>
<dbReference type="Gene3D" id="2.20.130.20">
    <property type="match status" value="1"/>
</dbReference>
<dbReference type="Gene3D" id="2.60.40.1940">
    <property type="match status" value="1"/>
</dbReference>
<proteinExistence type="inferred from homology"/>
<dbReference type="InterPro" id="IPR009048">
    <property type="entry name" value="A-macroglobulin_rcpt-bd"/>
</dbReference>
<dbReference type="Pfam" id="PF01835">
    <property type="entry name" value="MG2"/>
    <property type="match status" value="1"/>
</dbReference>
<dbReference type="InterPro" id="IPR041813">
    <property type="entry name" value="A2M_TED"/>
</dbReference>
<dbReference type="FunFam" id="2.60.40.1940:FF:000002">
    <property type="entry name" value="Alpha-2-macroglobulin"/>
    <property type="match status" value="1"/>
</dbReference>
<evidence type="ECO:0000313" key="13">
    <source>
        <dbReference type="Ensembl" id="ENSCAFP00040029850.1"/>
    </source>
</evidence>
<evidence type="ECO:0000256" key="1">
    <source>
        <dbReference type="ARBA" id="ARBA00004613"/>
    </source>
</evidence>
<keyword evidence="9" id="KW-0325">Glycoprotein</keyword>
<keyword evidence="4" id="KW-0646">Protease inhibitor</keyword>
<dbReference type="InterPro" id="IPR001599">
    <property type="entry name" value="Macroglobln_a2"/>
</dbReference>
<dbReference type="Pfam" id="PF07678">
    <property type="entry name" value="TED_complement"/>
    <property type="match status" value="1"/>
</dbReference>
<dbReference type="InterPro" id="IPR011625">
    <property type="entry name" value="A2M_N_BRD"/>
</dbReference>
<dbReference type="InterPro" id="IPR050473">
    <property type="entry name" value="A2M/Complement_sys"/>
</dbReference>
<dbReference type="Gene3D" id="1.50.10.20">
    <property type="match status" value="1"/>
</dbReference>
<name>A0A8C0T0M4_CANLF</name>
<dbReference type="Gene3D" id="2.60.40.10">
    <property type="entry name" value="Immunoglobulins"/>
    <property type="match status" value="2"/>
</dbReference>
<dbReference type="SUPFAM" id="SSF48239">
    <property type="entry name" value="Terpenoid cyclases/Protein prenyltransferases"/>
    <property type="match status" value="1"/>
</dbReference>
<sequence>DNNPFLLHSALENSHKNDVFLTSPWLIQTPILHRQYLVLVPSQLYAKVPEKACVMLNDLNETVTVNLILEYAMQTRTLLSDVVTKNSFYCRPFTIPELPSSPGLITVEVKGPTQLFIKKKKVRITKVDSLIFVQTDKPIYKPGQTVRFRVVSVDVSFHPLNETVSPITNPKRNRIFQWQNLRLQGGLSQLSFPLSVEPTLGAYKVKLEKESGEKIEYPFEVKEYVLPKFEVQVKMPKTISFLDEEFVVSACGLYTYGKPVSGVVTINICRKYSQYHFACHGMHSQGVCEEFSQQADDKGCFTQLVKTKVFQLRQRGYDMTIQVEAKIKEEGTEVELTGHGSCEITNILSKLKFTKADTYYRPGLPFYGQVLLVDEKDQPMAHKTVVVSVDVTTYQSSLTRMNMVTYKQNVHCFDNWWLEELHNQAQHTVKHIFSPSKSYVHLELVAGTITCGQTQEIRAHYILNGQILKDEKELTFYYLVRMETTIALSNHLLIYAILPNGEIVADTEKLEIENCFANKVGLFLPASHTNLEVRAFPNSLCALRAVDQSVLLMKPETELSPQSVSLACQSMHTGEDQFRKLEVIAERTCVLLSVSLPLFPSSSLSGRSELAVKVPDTITEWKASALCLSEMTGLGLSPTISLQVFQPFFLELTLPYSVVRGEAFTLKATVFNYLSHCIRVSVQLEASPDKSADLERKNKETPCICGNHQKTMFWAVTPKSLGKMNFTATVEALQSQELCGNEVPRVPELGQKDTVVKPLLVENISLILFPSLIYLCLLSLETDVPEKLSLKVPSDVVEGSARATYSVLGDILGSAMQNLQNLLRMPYGCGEQNMVLFVPNIYVLNYLNETRQLTETIKSKAINYLISGYQRQLNYKHSDGSYSTFGDHDGRSQGNTWLTAFVLKSFAQARSHIFVEMSHITSSLTWLSQRQKENGCFQRSGSLLNNAIKGGVDDELMLSAYITIALLEMPLPVTHPLVRNALFCLESAWGSISEAQGSLVYTKALLAYAFALAGNQVKRNELLKSLDKDAVKEEDSIHWQRPGKVEEVTTFYQPRAPSVEVEMTSYLLLAYLTASPAPSSEDLSVASRIVKWITKQQNANGGFSSTQDTVVALQALSKYGAATFSKREKTTVVTVKSSETFSQKFEVHDANRLLLQEVRLPEIPGEYSTTVSGSGCVYLQTSLRYNILPKKEGKVPFNLKVDTFPKNCDGVDTHRKFQIHINISYTGERSSSNMVIVDVKMVSGFIPVKSSVRKLQEKPQIQRTEVSTNHVLIYFEELTNQTLSFSFSVEQDIQVDNLKPATVKAYDYYETGESQYSPPVPSTSPAWFSTEVICFQWLHNCLYTFFPSLYL</sequence>
<keyword evidence="5" id="KW-0732">Signal</keyword>
<evidence type="ECO:0000256" key="2">
    <source>
        <dbReference type="ARBA" id="ARBA00010952"/>
    </source>
</evidence>
<dbReference type="FunFam" id="2.60.40.1930:FF:000001">
    <property type="entry name" value="CD109 isoform 3"/>
    <property type="match status" value="1"/>
</dbReference>
<dbReference type="GO" id="GO:0005615">
    <property type="term" value="C:extracellular space"/>
    <property type="evidence" value="ECO:0007669"/>
    <property type="project" value="InterPro"/>
</dbReference>
<dbReference type="InterPro" id="IPR047565">
    <property type="entry name" value="Alpha-macroglob_thiol-ester_cl"/>
</dbReference>
<dbReference type="SMART" id="SM01361">
    <property type="entry name" value="A2M_recep"/>
    <property type="match status" value="1"/>
</dbReference>
<dbReference type="PROSITE" id="PS00477">
    <property type="entry name" value="ALPHA_2_MACROGLOBULIN"/>
    <property type="match status" value="1"/>
</dbReference>
<feature type="domain" description="Alpha-2-macroglobulin" evidence="11">
    <location>
        <begin position="596"/>
        <end position="684"/>
    </location>
</feature>
<protein>
    <recommendedName>
        <fullName evidence="15">Alpha-2-macroglobulin</fullName>
    </recommendedName>
</protein>
<dbReference type="Pfam" id="PF17791">
    <property type="entry name" value="MG3"/>
    <property type="match status" value="1"/>
</dbReference>
<dbReference type="Pfam" id="PF00207">
    <property type="entry name" value="A2M"/>
    <property type="match status" value="1"/>
</dbReference>
<dbReference type="Gene3D" id="2.60.40.690">
    <property type="entry name" value="Alpha-macroglobulin, receptor-binding domain"/>
    <property type="match status" value="1"/>
</dbReference>
<evidence type="ECO:0000256" key="3">
    <source>
        <dbReference type="ARBA" id="ARBA00022525"/>
    </source>
</evidence>
<feature type="domain" description="Alpha-2-macroglobulin bait region" evidence="10">
    <location>
        <begin position="440"/>
        <end position="553"/>
    </location>
</feature>
<reference evidence="13" key="2">
    <citation type="submission" date="2025-08" db="UniProtKB">
        <authorList>
            <consortium name="Ensembl"/>
        </authorList>
    </citation>
    <scope>IDENTIFICATION</scope>
</reference>
<evidence type="ECO:0000256" key="4">
    <source>
        <dbReference type="ARBA" id="ARBA00022690"/>
    </source>
</evidence>
<dbReference type="SMART" id="SM01419">
    <property type="entry name" value="Thiol-ester_cl"/>
    <property type="match status" value="1"/>
</dbReference>
<accession>A0A8C0T0M4</accession>
<dbReference type="SMART" id="SM01359">
    <property type="entry name" value="A2M_N_2"/>
    <property type="match status" value="1"/>
</dbReference>
<dbReference type="InterPro" id="IPR002890">
    <property type="entry name" value="MG2"/>
</dbReference>
<evidence type="ECO:0000313" key="14">
    <source>
        <dbReference type="Proteomes" id="UP000694542"/>
    </source>
</evidence>
<dbReference type="FunFam" id="1.50.10.20:FF:000001">
    <property type="entry name" value="CD109 isoform 1"/>
    <property type="match status" value="1"/>
</dbReference>
<evidence type="ECO:0000256" key="5">
    <source>
        <dbReference type="ARBA" id="ARBA00022729"/>
    </source>
</evidence>
<dbReference type="Gene3D" id="2.60.40.1930">
    <property type="match status" value="1"/>
</dbReference>
<dbReference type="SMART" id="SM01360">
    <property type="entry name" value="A2M"/>
    <property type="match status" value="1"/>
</dbReference>
<evidence type="ECO:0000259" key="11">
    <source>
        <dbReference type="SMART" id="SM01360"/>
    </source>
</evidence>
<dbReference type="InterPro" id="IPR011626">
    <property type="entry name" value="Alpha-macroglobulin_TED"/>
</dbReference>
<comment type="similarity">
    <text evidence="2">Belongs to the protease inhibitor I39 (alpha-2-macroglobulin) family.</text>
</comment>
<evidence type="ECO:0000259" key="10">
    <source>
        <dbReference type="SMART" id="SM01359"/>
    </source>
</evidence>
<keyword evidence="7" id="KW-0882">Thioester bond</keyword>
<evidence type="ECO:0000256" key="9">
    <source>
        <dbReference type="ARBA" id="ARBA00023180"/>
    </source>
</evidence>
<evidence type="ECO:0000259" key="12">
    <source>
        <dbReference type="SMART" id="SM01361"/>
    </source>
</evidence>
<comment type="subcellular location">
    <subcellularLocation>
        <location evidence="1">Secreted</location>
    </subcellularLocation>
</comment>
<evidence type="ECO:0000256" key="8">
    <source>
        <dbReference type="ARBA" id="ARBA00023157"/>
    </source>
</evidence>
<dbReference type="InterPro" id="IPR019742">
    <property type="entry name" value="MacrogloblnA2_CS"/>
</dbReference>
<evidence type="ECO:0008006" key="15">
    <source>
        <dbReference type="Google" id="ProtNLM"/>
    </source>
</evidence>
<keyword evidence="3" id="KW-0964">Secreted</keyword>
<keyword evidence="6" id="KW-0722">Serine protease inhibitor</keyword>
<dbReference type="FunFam" id="2.60.40.690:FF:000001">
    <property type="entry name" value="PZP, alpha-2-macroglobulin like"/>
    <property type="match status" value="1"/>
</dbReference>
<dbReference type="Gene3D" id="2.60.120.1540">
    <property type="match status" value="1"/>
</dbReference>
<dbReference type="CDD" id="cd02897">
    <property type="entry name" value="A2M_2"/>
    <property type="match status" value="1"/>
</dbReference>
<dbReference type="Pfam" id="PF07703">
    <property type="entry name" value="A2M_BRD"/>
    <property type="match status" value="1"/>
</dbReference>
<dbReference type="PANTHER" id="PTHR11412:SF116">
    <property type="entry name" value="PREGNANCY ZONE PROTEIN"/>
    <property type="match status" value="1"/>
</dbReference>
<dbReference type="FunFam" id="2.60.40.10:FF:000312">
    <property type="entry name" value="Alpha-2-macroglobulin like 1"/>
    <property type="match status" value="1"/>
</dbReference>
<dbReference type="Proteomes" id="UP000694542">
    <property type="component" value="Chromosome 27"/>
</dbReference>